<feature type="transmembrane region" description="Helical" evidence="7">
    <location>
        <begin position="194"/>
        <end position="213"/>
    </location>
</feature>
<name>A0A8H9Y7G7_9CORY</name>
<feature type="transmembrane region" description="Helical" evidence="7">
    <location>
        <begin position="342"/>
        <end position="361"/>
    </location>
</feature>
<dbReference type="Pfam" id="PF07690">
    <property type="entry name" value="MFS_1"/>
    <property type="match status" value="1"/>
</dbReference>
<feature type="transmembrane region" description="Helical" evidence="7">
    <location>
        <begin position="318"/>
        <end position="336"/>
    </location>
</feature>
<organism evidence="9 10">
    <name type="scientific">Corynebacterium bovis DSM 20582 = CIP 54.80</name>
    <dbReference type="NCBI Taxonomy" id="927655"/>
    <lineage>
        <taxon>Bacteria</taxon>
        <taxon>Bacillati</taxon>
        <taxon>Actinomycetota</taxon>
        <taxon>Actinomycetes</taxon>
        <taxon>Mycobacteriales</taxon>
        <taxon>Corynebacteriaceae</taxon>
        <taxon>Corynebacterium</taxon>
    </lineage>
</organism>
<evidence type="ECO:0000256" key="3">
    <source>
        <dbReference type="ARBA" id="ARBA00022475"/>
    </source>
</evidence>
<protein>
    <submittedName>
        <fullName evidence="9">MFS family permease</fullName>
    </submittedName>
</protein>
<keyword evidence="2" id="KW-0813">Transport</keyword>
<comment type="subcellular location">
    <subcellularLocation>
        <location evidence="1">Cell membrane</location>
        <topology evidence="1">Multi-pass membrane protein</topology>
    </subcellularLocation>
</comment>
<dbReference type="InterPro" id="IPR005829">
    <property type="entry name" value="Sugar_transporter_CS"/>
</dbReference>
<dbReference type="InterPro" id="IPR020846">
    <property type="entry name" value="MFS_dom"/>
</dbReference>
<dbReference type="PROSITE" id="PS50850">
    <property type="entry name" value="MFS"/>
    <property type="match status" value="1"/>
</dbReference>
<dbReference type="InterPro" id="IPR036259">
    <property type="entry name" value="MFS_trans_sf"/>
</dbReference>
<keyword evidence="3" id="KW-1003">Cell membrane</keyword>
<dbReference type="SUPFAM" id="SSF103473">
    <property type="entry name" value="MFS general substrate transporter"/>
    <property type="match status" value="1"/>
</dbReference>
<evidence type="ECO:0000313" key="10">
    <source>
        <dbReference type="Proteomes" id="UP000612712"/>
    </source>
</evidence>
<reference evidence="9" key="1">
    <citation type="submission" date="2020-08" db="EMBL/GenBank/DDBJ databases">
        <title>Sequencing the genomes of 1000 actinobacteria strains.</title>
        <authorList>
            <person name="Klenk H.-P."/>
        </authorList>
    </citation>
    <scope>NUCLEOTIDE SEQUENCE</scope>
    <source>
        <strain evidence="9">DSM 20582</strain>
    </source>
</reference>
<dbReference type="Gene3D" id="1.20.1250.20">
    <property type="entry name" value="MFS general substrate transporter like domains"/>
    <property type="match status" value="2"/>
</dbReference>
<feature type="domain" description="Major facilitator superfamily (MFS) profile" evidence="8">
    <location>
        <begin position="21"/>
        <end position="435"/>
    </location>
</feature>
<feature type="transmembrane region" description="Helical" evidence="7">
    <location>
        <begin position="166"/>
        <end position="188"/>
    </location>
</feature>
<dbReference type="Proteomes" id="UP000612712">
    <property type="component" value="Unassembled WGS sequence"/>
</dbReference>
<dbReference type="InterPro" id="IPR011701">
    <property type="entry name" value="MFS"/>
</dbReference>
<proteinExistence type="predicted"/>
<dbReference type="GO" id="GO:0005886">
    <property type="term" value="C:plasma membrane"/>
    <property type="evidence" value="ECO:0007669"/>
    <property type="project" value="UniProtKB-SubCell"/>
</dbReference>
<dbReference type="PROSITE" id="PS00216">
    <property type="entry name" value="SUGAR_TRANSPORT_1"/>
    <property type="match status" value="1"/>
</dbReference>
<feature type="transmembrane region" description="Helical" evidence="7">
    <location>
        <begin position="286"/>
        <end position="306"/>
    </location>
</feature>
<evidence type="ECO:0000313" key="9">
    <source>
        <dbReference type="EMBL" id="MBB3115465.1"/>
    </source>
</evidence>
<evidence type="ECO:0000259" key="8">
    <source>
        <dbReference type="PROSITE" id="PS50850"/>
    </source>
</evidence>
<feature type="transmembrane region" description="Helical" evidence="7">
    <location>
        <begin position="382"/>
        <end position="402"/>
    </location>
</feature>
<evidence type="ECO:0000256" key="7">
    <source>
        <dbReference type="SAM" id="Phobius"/>
    </source>
</evidence>
<feature type="transmembrane region" description="Helical" evidence="7">
    <location>
        <begin position="245"/>
        <end position="266"/>
    </location>
</feature>
<feature type="transmembrane region" description="Helical" evidence="7">
    <location>
        <begin position="94"/>
        <end position="118"/>
    </location>
</feature>
<dbReference type="GO" id="GO:0022857">
    <property type="term" value="F:transmembrane transporter activity"/>
    <property type="evidence" value="ECO:0007669"/>
    <property type="project" value="InterPro"/>
</dbReference>
<gene>
    <name evidence="9" type="ORF">FHU32_000669</name>
</gene>
<comment type="caution">
    <text evidence="9">The sequence shown here is derived from an EMBL/GenBank/DDBJ whole genome shotgun (WGS) entry which is preliminary data.</text>
</comment>
<evidence type="ECO:0000256" key="4">
    <source>
        <dbReference type="ARBA" id="ARBA00022692"/>
    </source>
</evidence>
<keyword evidence="4 7" id="KW-0812">Transmembrane</keyword>
<keyword evidence="6 7" id="KW-0472">Membrane</keyword>
<dbReference type="AlphaFoldDB" id="A0A8H9Y7G7"/>
<dbReference type="PANTHER" id="PTHR43045:SF1">
    <property type="entry name" value="SHIKIMATE TRANSPORTER"/>
    <property type="match status" value="1"/>
</dbReference>
<sequence>MVDMSVTAPARGITIAERRRVVAATTVGTAIEWYDYFLYAAAAGLVFRTVVFAPLGPAAATVVSFLTVGLSFLVRPFGALLAGHYGDRIGRRTVLMVTLLCMGASTTLIGLLPTYASIGVWSPVLLIVLRVLQGVSAGGEWGGAVLMSVEHAPVDRRGLYGSGPQVGVPIGLLMASGALGLVSVIAPGDAFTAWGWRIPFLVSAVLVVVGYLVRHGVEESPVFTEIVERGAAASAPVGVLLRGHLPVVVVAALVFAGNGAVGYMTTGGYIQSYATDPAGPLRMDRTGVLLIVSASAVVWGVSTLLAGWLSDKAGRRTTYLLGFALQFLGVLALFPLVDTGNLGLLAVALAGLSVGLGFTYGQQSAMYAELFPANLRFSGVSVTYALGAILGGAFSPTVATLLRNATGGTGAITVYLGAMTVVGFIAAFVLRDRTGVPLGQDDATTLPRFRGLR</sequence>
<dbReference type="EMBL" id="JACHWT010000002">
    <property type="protein sequence ID" value="MBB3115465.1"/>
    <property type="molecule type" value="Genomic_DNA"/>
</dbReference>
<evidence type="ECO:0000256" key="1">
    <source>
        <dbReference type="ARBA" id="ARBA00004651"/>
    </source>
</evidence>
<dbReference type="PANTHER" id="PTHR43045">
    <property type="entry name" value="SHIKIMATE TRANSPORTER"/>
    <property type="match status" value="1"/>
</dbReference>
<evidence type="ECO:0000256" key="6">
    <source>
        <dbReference type="ARBA" id="ARBA00023136"/>
    </source>
</evidence>
<feature type="transmembrane region" description="Helical" evidence="7">
    <location>
        <begin position="408"/>
        <end position="430"/>
    </location>
</feature>
<evidence type="ECO:0000256" key="5">
    <source>
        <dbReference type="ARBA" id="ARBA00022989"/>
    </source>
</evidence>
<accession>A0A8H9Y7G7</accession>
<feature type="transmembrane region" description="Helical" evidence="7">
    <location>
        <begin position="62"/>
        <end position="82"/>
    </location>
</feature>
<evidence type="ECO:0000256" key="2">
    <source>
        <dbReference type="ARBA" id="ARBA00022448"/>
    </source>
</evidence>
<dbReference type="CDD" id="cd17369">
    <property type="entry name" value="MFS_ShiA_like"/>
    <property type="match status" value="1"/>
</dbReference>
<keyword evidence="5 7" id="KW-1133">Transmembrane helix</keyword>